<dbReference type="PANTHER" id="PTHR12917:SF1">
    <property type="entry name" value="AT13091P"/>
    <property type="match status" value="1"/>
</dbReference>
<protein>
    <recommendedName>
        <fullName evidence="5">UBA domain-containing protein</fullName>
    </recommendedName>
</protein>
<dbReference type="AlphaFoldDB" id="A0A024G644"/>
<evidence type="ECO:0000259" key="5">
    <source>
        <dbReference type="PROSITE" id="PS50030"/>
    </source>
</evidence>
<dbReference type="Gene3D" id="1.10.8.10">
    <property type="entry name" value="DNA helicase RuvA subunit, C-terminal domain"/>
    <property type="match status" value="1"/>
</dbReference>
<dbReference type="Proteomes" id="UP000053237">
    <property type="component" value="Unassembled WGS sequence"/>
</dbReference>
<comment type="similarity">
    <text evidence="1">Belongs to the DDI1 family.</text>
</comment>
<gene>
    <name evidence="6" type="ORF">BN9_025690</name>
</gene>
<dbReference type="InParanoid" id="A0A024G644"/>
<dbReference type="Gene3D" id="2.40.70.10">
    <property type="entry name" value="Acid Proteases"/>
    <property type="match status" value="1"/>
</dbReference>
<keyword evidence="2" id="KW-0645">Protease</keyword>
<dbReference type="GO" id="GO:0004190">
    <property type="term" value="F:aspartic-type endopeptidase activity"/>
    <property type="evidence" value="ECO:0007669"/>
    <property type="project" value="UniProtKB-KW"/>
</dbReference>
<proteinExistence type="inferred from homology"/>
<keyword evidence="7" id="KW-1185">Reference proteome</keyword>
<evidence type="ECO:0000256" key="1">
    <source>
        <dbReference type="ARBA" id="ARBA00009136"/>
    </source>
</evidence>
<name>A0A024G644_9STRA</name>
<dbReference type="STRING" id="65357.A0A024G644"/>
<feature type="domain" description="UBA" evidence="5">
    <location>
        <begin position="342"/>
        <end position="387"/>
    </location>
</feature>
<dbReference type="InterPro" id="IPR019103">
    <property type="entry name" value="Peptidase_aspartic_DDI1-type"/>
</dbReference>
<dbReference type="OrthoDB" id="1047367at2759"/>
<evidence type="ECO:0000313" key="6">
    <source>
        <dbReference type="EMBL" id="CCI41785.1"/>
    </source>
</evidence>
<evidence type="ECO:0000256" key="2">
    <source>
        <dbReference type="ARBA" id="ARBA00022670"/>
    </source>
</evidence>
<dbReference type="FunCoup" id="A0A024G644">
    <property type="interactions" value="79"/>
</dbReference>
<keyword evidence="4" id="KW-0378">Hydrolase</keyword>
<evidence type="ECO:0000313" key="7">
    <source>
        <dbReference type="Proteomes" id="UP000053237"/>
    </source>
</evidence>
<dbReference type="SMART" id="SM00165">
    <property type="entry name" value="UBA"/>
    <property type="match status" value="1"/>
</dbReference>
<evidence type="ECO:0000256" key="3">
    <source>
        <dbReference type="ARBA" id="ARBA00022750"/>
    </source>
</evidence>
<dbReference type="PROSITE" id="PS50030">
    <property type="entry name" value="UBA"/>
    <property type="match status" value="1"/>
</dbReference>
<dbReference type="EMBL" id="CAIX01000024">
    <property type="protein sequence ID" value="CCI41785.1"/>
    <property type="molecule type" value="Genomic_DNA"/>
</dbReference>
<dbReference type="GO" id="GO:0006508">
    <property type="term" value="P:proteolysis"/>
    <property type="evidence" value="ECO:0007669"/>
    <property type="project" value="UniProtKB-KW"/>
</dbReference>
<organism evidence="6 7">
    <name type="scientific">Albugo candida</name>
    <dbReference type="NCBI Taxonomy" id="65357"/>
    <lineage>
        <taxon>Eukaryota</taxon>
        <taxon>Sar</taxon>
        <taxon>Stramenopiles</taxon>
        <taxon>Oomycota</taxon>
        <taxon>Peronosporomycetes</taxon>
        <taxon>Albuginales</taxon>
        <taxon>Albuginaceae</taxon>
        <taxon>Albugo</taxon>
    </lineage>
</organism>
<comment type="caution">
    <text evidence="6">The sequence shown here is derived from an EMBL/GenBank/DDBJ whole genome shotgun (WGS) entry which is preliminary data.</text>
</comment>
<sequence length="390" mass="44055">MQVDPQQTIGSFLPQLSQMFSIPVQEINVQHRGVDLAHTATSCGIQKDDLLLIKRKAPSLLDTPAPFVVREGMQLYEIPRNPSPQLLLEIFEKNPQLLPQLREGNVELATALERKSIRDIRMVLMQMHMKEASRQYKENEETVALERNPLDAQAQIKIEETIRLRNVQQNMEIAMEQMPEAFAHVYMLYIPCEVNDVQVQAFVDSGAQSTIMSSSCAERCGIMKLVDKRFEGKAVGVGTAKIIGRVHMAPLKIGTFFYNCSFTILEEQTVDFLFGLDMLKRHQCCIDLHKNVLRLHEASGFHEVEFLPEHKLLANKINASSSESATEANSDSSARQQNSQVAISEEDIRQNAIEQLVSFGFERQRVIRALESTEWNAEIAAGILFESNNA</sequence>
<dbReference type="Pfam" id="PF00627">
    <property type="entry name" value="UBA"/>
    <property type="match status" value="1"/>
</dbReference>
<keyword evidence="3" id="KW-0064">Aspartyl protease</keyword>
<dbReference type="SUPFAM" id="SSF46934">
    <property type="entry name" value="UBA-like"/>
    <property type="match status" value="1"/>
</dbReference>
<reference evidence="6 7" key="1">
    <citation type="submission" date="2012-05" db="EMBL/GenBank/DDBJ databases">
        <title>Recombination and specialization in a pathogen metapopulation.</title>
        <authorList>
            <person name="Gardiner A."/>
            <person name="Kemen E."/>
            <person name="Schultz-Larsen T."/>
            <person name="MacLean D."/>
            <person name="Van Oosterhout C."/>
            <person name="Jones J.D.G."/>
        </authorList>
    </citation>
    <scope>NUCLEOTIDE SEQUENCE [LARGE SCALE GENOMIC DNA]</scope>
    <source>
        <strain evidence="6 7">Ac Nc2</strain>
    </source>
</reference>
<dbReference type="InterPro" id="IPR009060">
    <property type="entry name" value="UBA-like_sf"/>
</dbReference>
<dbReference type="InterPro" id="IPR015940">
    <property type="entry name" value="UBA"/>
</dbReference>
<accession>A0A024G644</accession>
<dbReference type="SUPFAM" id="SSF50630">
    <property type="entry name" value="Acid proteases"/>
    <property type="match status" value="1"/>
</dbReference>
<dbReference type="Pfam" id="PF09668">
    <property type="entry name" value="Asp_protease"/>
    <property type="match status" value="1"/>
</dbReference>
<evidence type="ECO:0000256" key="4">
    <source>
        <dbReference type="ARBA" id="ARBA00022801"/>
    </source>
</evidence>
<dbReference type="PANTHER" id="PTHR12917">
    <property type="entry name" value="ASPARTYL PROTEASE DDI-RELATED"/>
    <property type="match status" value="1"/>
</dbReference>
<dbReference type="InterPro" id="IPR021109">
    <property type="entry name" value="Peptidase_aspartic_dom_sf"/>
</dbReference>
<dbReference type="CDD" id="cd05479">
    <property type="entry name" value="RP_DDI"/>
    <property type="match status" value="1"/>
</dbReference>